<reference evidence="1 2" key="1">
    <citation type="journal article" date="2011" name="PLoS Genet.">
        <title>Finished genome of the fungal wheat pathogen Mycosphaerella graminicola reveals dispensome structure, chromosome plasticity, and stealth pathogenesis.</title>
        <authorList>
            <person name="Goodwin S.B."/>
            <person name="Ben M'barek S."/>
            <person name="Dhillon B."/>
            <person name="Wittenberg A.H.J."/>
            <person name="Crane C.F."/>
            <person name="Hane J.K."/>
            <person name="Foster A.J."/>
            <person name="Van der Lee T.A.J."/>
            <person name="Grimwood J."/>
            <person name="Aerts A."/>
            <person name="Antoniw J."/>
            <person name="Bailey A."/>
            <person name="Bluhm B."/>
            <person name="Bowler J."/>
            <person name="Bristow J."/>
            <person name="van der Burgt A."/>
            <person name="Canto-Canche B."/>
            <person name="Churchill A.C.L."/>
            <person name="Conde-Ferraez L."/>
            <person name="Cools H.J."/>
            <person name="Coutinho P.M."/>
            <person name="Csukai M."/>
            <person name="Dehal P."/>
            <person name="De Wit P."/>
            <person name="Donzelli B."/>
            <person name="van de Geest H.C."/>
            <person name="van Ham R.C.H.J."/>
            <person name="Hammond-Kosack K.E."/>
            <person name="Henrissat B."/>
            <person name="Kilian A."/>
            <person name="Kobayashi A.K."/>
            <person name="Koopmann E."/>
            <person name="Kourmpetis Y."/>
            <person name="Kuzniar A."/>
            <person name="Lindquist E."/>
            <person name="Lombard V."/>
            <person name="Maliepaard C."/>
            <person name="Martins N."/>
            <person name="Mehrabi R."/>
            <person name="Nap J.P.H."/>
            <person name="Ponomarenko A."/>
            <person name="Rudd J.J."/>
            <person name="Salamov A."/>
            <person name="Schmutz J."/>
            <person name="Schouten H.J."/>
            <person name="Shapiro H."/>
            <person name="Stergiopoulos I."/>
            <person name="Torriani S.F.F."/>
            <person name="Tu H."/>
            <person name="de Vries R.P."/>
            <person name="Waalwijk C."/>
            <person name="Ware S.B."/>
            <person name="Wiebenga A."/>
            <person name="Zwiers L.-H."/>
            <person name="Oliver R.P."/>
            <person name="Grigoriev I.V."/>
            <person name="Kema G.H.J."/>
        </authorList>
    </citation>
    <scope>NUCLEOTIDE SEQUENCE [LARGE SCALE GENOMIC DNA]</scope>
    <source>
        <strain evidence="2">CBS 115943 / IPO323</strain>
    </source>
</reference>
<dbReference type="EMBL" id="CM001198">
    <property type="protein sequence ID" value="EGP89524.1"/>
    <property type="molecule type" value="Genomic_DNA"/>
</dbReference>
<evidence type="ECO:0000313" key="2">
    <source>
        <dbReference type="Proteomes" id="UP000008062"/>
    </source>
</evidence>
<dbReference type="HOGENOM" id="CLU_2428756_0_0_1"/>
<dbReference type="Proteomes" id="UP000008062">
    <property type="component" value="Chromosome 3"/>
</dbReference>
<protein>
    <submittedName>
        <fullName evidence="1">Uncharacterized protein</fullName>
    </submittedName>
</protein>
<feature type="non-terminal residue" evidence="1">
    <location>
        <position position="1"/>
    </location>
</feature>
<dbReference type="GeneID" id="13395734"/>
<accession>F9X5I8</accession>
<gene>
    <name evidence="1" type="ORF">MYCGRDRAFT_103617</name>
</gene>
<dbReference type="InParanoid" id="F9X5I8"/>
<keyword evidence="2" id="KW-1185">Reference proteome</keyword>
<sequence>MFARRVVDNRRCLLHTARPKSRKHSILQSNKNQTSKYHTHNINKDALHCCSSSARYRRVLSFTIFLSFAKQYYTTSCVNSATITDISHGRL</sequence>
<organism evidence="1 2">
    <name type="scientific">Zymoseptoria tritici (strain CBS 115943 / IPO323)</name>
    <name type="common">Speckled leaf blotch fungus</name>
    <name type="synonym">Septoria tritici</name>
    <dbReference type="NCBI Taxonomy" id="336722"/>
    <lineage>
        <taxon>Eukaryota</taxon>
        <taxon>Fungi</taxon>
        <taxon>Dikarya</taxon>
        <taxon>Ascomycota</taxon>
        <taxon>Pezizomycotina</taxon>
        <taxon>Dothideomycetes</taxon>
        <taxon>Dothideomycetidae</taxon>
        <taxon>Mycosphaerellales</taxon>
        <taxon>Mycosphaerellaceae</taxon>
        <taxon>Zymoseptoria</taxon>
    </lineage>
</organism>
<evidence type="ECO:0000313" key="1">
    <source>
        <dbReference type="EMBL" id="EGP89524.1"/>
    </source>
</evidence>
<name>F9X5I8_ZYMTI</name>
<dbReference type="KEGG" id="ztr:MYCGRDRAFT_103617"/>
<proteinExistence type="predicted"/>
<dbReference type="AlphaFoldDB" id="F9X5I8"/>
<dbReference type="RefSeq" id="XP_003854548.1">
    <property type="nucleotide sequence ID" value="XM_003854500.1"/>
</dbReference>